<dbReference type="Proteomes" id="UP001283361">
    <property type="component" value="Unassembled WGS sequence"/>
</dbReference>
<sequence>MNVGTGVGIFQGRGYWCWDHFMDVGFGVGIFHGRGYWCWDHFMNVGTGVGIISWTWVLVLGSFHGLNFSESPFCKLVAQHRFRFPEHIILFSGRLQLEVSEPAWRRVICQNEMSKLSDAATAKNQ</sequence>
<organism evidence="1 2">
    <name type="scientific">Elysia crispata</name>
    <name type="common">lettuce slug</name>
    <dbReference type="NCBI Taxonomy" id="231223"/>
    <lineage>
        <taxon>Eukaryota</taxon>
        <taxon>Metazoa</taxon>
        <taxon>Spiralia</taxon>
        <taxon>Lophotrochozoa</taxon>
        <taxon>Mollusca</taxon>
        <taxon>Gastropoda</taxon>
        <taxon>Heterobranchia</taxon>
        <taxon>Euthyneura</taxon>
        <taxon>Panpulmonata</taxon>
        <taxon>Sacoglossa</taxon>
        <taxon>Placobranchoidea</taxon>
        <taxon>Plakobranchidae</taxon>
        <taxon>Elysia</taxon>
    </lineage>
</organism>
<keyword evidence="2" id="KW-1185">Reference proteome</keyword>
<accession>A0AAE1AD49</accession>
<comment type="caution">
    <text evidence="1">The sequence shown here is derived from an EMBL/GenBank/DDBJ whole genome shotgun (WGS) entry which is preliminary data.</text>
</comment>
<name>A0AAE1AD49_9GAST</name>
<evidence type="ECO:0000313" key="2">
    <source>
        <dbReference type="Proteomes" id="UP001283361"/>
    </source>
</evidence>
<evidence type="ECO:0000313" key="1">
    <source>
        <dbReference type="EMBL" id="KAK3784482.1"/>
    </source>
</evidence>
<dbReference type="AlphaFoldDB" id="A0AAE1AD49"/>
<gene>
    <name evidence="1" type="ORF">RRG08_066660</name>
</gene>
<protein>
    <submittedName>
        <fullName evidence="1">Uncharacterized protein</fullName>
    </submittedName>
</protein>
<dbReference type="EMBL" id="JAWDGP010002241">
    <property type="protein sequence ID" value="KAK3784482.1"/>
    <property type="molecule type" value="Genomic_DNA"/>
</dbReference>
<proteinExistence type="predicted"/>
<reference evidence="1" key="1">
    <citation type="journal article" date="2023" name="G3 (Bethesda)">
        <title>A reference genome for the long-term kleptoplast-retaining sea slug Elysia crispata morphotype clarki.</title>
        <authorList>
            <person name="Eastman K.E."/>
            <person name="Pendleton A.L."/>
            <person name="Shaikh M.A."/>
            <person name="Suttiyut T."/>
            <person name="Ogas R."/>
            <person name="Tomko P."/>
            <person name="Gavelis G."/>
            <person name="Widhalm J.R."/>
            <person name="Wisecaver J.H."/>
        </authorList>
    </citation>
    <scope>NUCLEOTIDE SEQUENCE</scope>
    <source>
        <strain evidence="1">ECLA1</strain>
    </source>
</reference>